<organism evidence="8 9">
    <name type="scientific">Pseudonocardia endophytica</name>
    <dbReference type="NCBI Taxonomy" id="401976"/>
    <lineage>
        <taxon>Bacteria</taxon>
        <taxon>Bacillati</taxon>
        <taxon>Actinomycetota</taxon>
        <taxon>Actinomycetes</taxon>
        <taxon>Pseudonocardiales</taxon>
        <taxon>Pseudonocardiaceae</taxon>
        <taxon>Pseudonocardia</taxon>
    </lineage>
</organism>
<gene>
    <name evidence="8" type="ORF">EV378_1875</name>
</gene>
<dbReference type="Proteomes" id="UP000295560">
    <property type="component" value="Unassembled WGS sequence"/>
</dbReference>
<dbReference type="UniPathway" id="UPA00223"/>
<name>A0A4R1HTP7_PSEEN</name>
<evidence type="ECO:0000256" key="7">
    <source>
        <dbReference type="RuleBase" id="RU003406"/>
    </source>
</evidence>
<dbReference type="InterPro" id="IPR016143">
    <property type="entry name" value="Citrate_synth-like_sm_a-sub"/>
</dbReference>
<dbReference type="PIRSF" id="PIRSF001369">
    <property type="entry name" value="Citrate_synth"/>
    <property type="match status" value="1"/>
</dbReference>
<dbReference type="Gene3D" id="1.10.580.10">
    <property type="entry name" value="Citrate Synthase, domain 1"/>
    <property type="match status" value="1"/>
</dbReference>
<dbReference type="GO" id="GO:0005829">
    <property type="term" value="C:cytosol"/>
    <property type="evidence" value="ECO:0007669"/>
    <property type="project" value="TreeGrafter"/>
</dbReference>
<dbReference type="GO" id="GO:0036440">
    <property type="term" value="F:citrate synthase activity"/>
    <property type="evidence" value="ECO:0007669"/>
    <property type="project" value="UniProtKB-EC"/>
</dbReference>
<comment type="caution">
    <text evidence="8">The sequence shown here is derived from an EMBL/GenBank/DDBJ whole genome shotgun (WGS) entry which is preliminary data.</text>
</comment>
<evidence type="ECO:0000256" key="4">
    <source>
        <dbReference type="ARBA" id="ARBA00049288"/>
    </source>
</evidence>
<dbReference type="InterPro" id="IPR036969">
    <property type="entry name" value="Citrate_synthase_sf"/>
</dbReference>
<dbReference type="InterPro" id="IPR024176">
    <property type="entry name" value="Citrate_synthase_bac-typ"/>
</dbReference>
<accession>A0A4R1HTP7</accession>
<dbReference type="PROSITE" id="PS00480">
    <property type="entry name" value="CITRATE_SYNTHASE"/>
    <property type="match status" value="1"/>
</dbReference>
<proteinExistence type="inferred from homology"/>
<evidence type="ECO:0000256" key="2">
    <source>
        <dbReference type="ARBA" id="ARBA00010566"/>
    </source>
</evidence>
<dbReference type="RefSeq" id="WP_132422685.1">
    <property type="nucleotide sequence ID" value="NZ_SMFZ01000001.1"/>
</dbReference>
<dbReference type="GO" id="GO:0005975">
    <property type="term" value="P:carbohydrate metabolic process"/>
    <property type="evidence" value="ECO:0007669"/>
    <property type="project" value="TreeGrafter"/>
</dbReference>
<dbReference type="OrthoDB" id="9800864at2"/>
<evidence type="ECO:0000256" key="1">
    <source>
        <dbReference type="ARBA" id="ARBA00005163"/>
    </source>
</evidence>
<keyword evidence="3 5" id="KW-0808">Transferase</keyword>
<evidence type="ECO:0000313" key="9">
    <source>
        <dbReference type="Proteomes" id="UP000295560"/>
    </source>
</evidence>
<dbReference type="PANTHER" id="PTHR11739">
    <property type="entry name" value="CITRATE SYNTHASE"/>
    <property type="match status" value="1"/>
</dbReference>
<dbReference type="InterPro" id="IPR019810">
    <property type="entry name" value="Citrate_synthase_AS"/>
</dbReference>
<evidence type="ECO:0000256" key="6">
    <source>
        <dbReference type="PIRSR" id="PIRSR001369-1"/>
    </source>
</evidence>
<evidence type="ECO:0000256" key="3">
    <source>
        <dbReference type="ARBA" id="ARBA00022679"/>
    </source>
</evidence>
<reference evidence="8 9" key="1">
    <citation type="submission" date="2019-03" db="EMBL/GenBank/DDBJ databases">
        <title>Sequencing the genomes of 1000 actinobacteria strains.</title>
        <authorList>
            <person name="Klenk H.-P."/>
        </authorList>
    </citation>
    <scope>NUCLEOTIDE SEQUENCE [LARGE SCALE GENOMIC DNA]</scope>
    <source>
        <strain evidence="8 9">DSM 44969</strain>
    </source>
</reference>
<dbReference type="PANTHER" id="PTHR11739:SF23">
    <property type="entry name" value="CITRATE SYNTHASE 2-RELATED"/>
    <property type="match status" value="1"/>
</dbReference>
<feature type="active site" evidence="6">
    <location>
        <position position="322"/>
    </location>
</feature>
<dbReference type="PRINTS" id="PR00143">
    <property type="entry name" value="CITRTSNTHASE"/>
</dbReference>
<dbReference type="Pfam" id="PF00285">
    <property type="entry name" value="Citrate_synt"/>
    <property type="match status" value="1"/>
</dbReference>
<feature type="active site" evidence="6">
    <location>
        <position position="269"/>
    </location>
</feature>
<dbReference type="EMBL" id="SMFZ01000001">
    <property type="protein sequence ID" value="TCK26047.1"/>
    <property type="molecule type" value="Genomic_DNA"/>
</dbReference>
<keyword evidence="9" id="KW-1185">Reference proteome</keyword>
<dbReference type="AlphaFoldDB" id="A0A4R1HTP7"/>
<evidence type="ECO:0000256" key="5">
    <source>
        <dbReference type="PIRNR" id="PIRNR001369"/>
    </source>
</evidence>
<dbReference type="InterPro" id="IPR002020">
    <property type="entry name" value="Citrate_synthase"/>
</dbReference>
<protein>
    <recommendedName>
        <fullName evidence="5">Citrate synthase</fullName>
    </recommendedName>
</protein>
<dbReference type="SUPFAM" id="SSF48256">
    <property type="entry name" value="Citrate synthase"/>
    <property type="match status" value="1"/>
</dbReference>
<sequence>MTSIEERPSTPSGLRGVVVTSTAIGDVRGDEGFYHYRQYPAVELARTRSFTDVWFLFVHGRLPERDEAAAFAVEVADQRTLPDAVRAALPSIAAAGDRFDPLAGLRTALSLYTAARGLPTTWDAGPQRRRADALAVCAVTPTILAALFRLRHGERIVEPRRDLPDAAHWLYLLTGEEPAPEQARAVEQYLIATIDHGFNASTFTARVVASTGADVVSAVAAAIGAFSGPLHGGAPDRALDALDEIGDGAPEDWVRARIAGGERIMGFGHAVYTTHDPRTALLREVAERLGGPLTARAVDVERRVGSTLAQLKPDHLLYANVEFYAGVVMEQCGIPRSMFTPTFTVSRVVGWCAHVLEQAGERRLIRPSARYVGPPPPAPVPAA</sequence>
<comment type="pathway">
    <text evidence="1">Carbohydrate metabolism; tricarboxylic acid cycle.</text>
</comment>
<comment type="catalytic activity">
    <reaction evidence="4">
        <text>oxaloacetate + acetyl-CoA + H2O = citrate + CoA + H(+)</text>
        <dbReference type="Rhea" id="RHEA:16845"/>
        <dbReference type="ChEBI" id="CHEBI:15377"/>
        <dbReference type="ChEBI" id="CHEBI:15378"/>
        <dbReference type="ChEBI" id="CHEBI:16452"/>
        <dbReference type="ChEBI" id="CHEBI:16947"/>
        <dbReference type="ChEBI" id="CHEBI:57287"/>
        <dbReference type="ChEBI" id="CHEBI:57288"/>
        <dbReference type="EC" id="2.3.3.16"/>
    </reaction>
</comment>
<dbReference type="InterPro" id="IPR016142">
    <property type="entry name" value="Citrate_synth-like_lrg_a-sub"/>
</dbReference>
<evidence type="ECO:0000313" key="8">
    <source>
        <dbReference type="EMBL" id="TCK26047.1"/>
    </source>
</evidence>
<dbReference type="GO" id="GO:0006099">
    <property type="term" value="P:tricarboxylic acid cycle"/>
    <property type="evidence" value="ECO:0007669"/>
    <property type="project" value="UniProtKB-UniPathway"/>
</dbReference>
<dbReference type="Gene3D" id="1.10.230.10">
    <property type="entry name" value="Cytochrome P450-Terp, domain 2"/>
    <property type="match status" value="1"/>
</dbReference>
<comment type="similarity">
    <text evidence="2 5 7">Belongs to the citrate synthase family.</text>
</comment>